<evidence type="ECO:0000256" key="1">
    <source>
        <dbReference type="SAM" id="Phobius"/>
    </source>
</evidence>
<reference evidence="2 3" key="1">
    <citation type="submission" date="2015-07" db="EMBL/GenBank/DDBJ databases">
        <title>Whole genome sequencing of Bosea vaviloviae isolated from cave pool.</title>
        <authorList>
            <person name="Tan N.E.H."/>
            <person name="Lee Y.P."/>
            <person name="Gan H.M."/>
            <person name="Barton H."/>
            <person name="Savka M.A."/>
        </authorList>
    </citation>
    <scope>NUCLEOTIDE SEQUENCE [LARGE SCALE GENOMIC DNA]</scope>
    <source>
        <strain evidence="2 3">SD260</strain>
    </source>
</reference>
<keyword evidence="3" id="KW-1185">Reference proteome</keyword>
<protein>
    <recommendedName>
        <fullName evidence="4">Oxidase</fullName>
    </recommendedName>
</protein>
<keyword evidence="1" id="KW-1133">Transmembrane helix</keyword>
<evidence type="ECO:0008006" key="4">
    <source>
        <dbReference type="Google" id="ProtNLM"/>
    </source>
</evidence>
<gene>
    <name evidence="2" type="ORF">AE618_13720</name>
</gene>
<evidence type="ECO:0000313" key="2">
    <source>
        <dbReference type="EMBL" id="KPH80377.1"/>
    </source>
</evidence>
<dbReference type="PATRIC" id="fig|1526658.3.peg.2671"/>
<dbReference type="Proteomes" id="UP000037822">
    <property type="component" value="Unassembled WGS sequence"/>
</dbReference>
<proteinExistence type="predicted"/>
<name>A0A0N1F3K9_9HYPH</name>
<accession>A0A0N1F3K9</accession>
<feature type="transmembrane region" description="Helical" evidence="1">
    <location>
        <begin position="67"/>
        <end position="85"/>
    </location>
</feature>
<dbReference type="EMBL" id="LGSZ01000042">
    <property type="protein sequence ID" value="KPH80377.1"/>
    <property type="molecule type" value="Genomic_DNA"/>
</dbReference>
<evidence type="ECO:0000313" key="3">
    <source>
        <dbReference type="Proteomes" id="UP000037822"/>
    </source>
</evidence>
<keyword evidence="1" id="KW-0472">Membrane</keyword>
<dbReference type="AlphaFoldDB" id="A0A0N1F3K9"/>
<keyword evidence="1" id="KW-0812">Transmembrane</keyword>
<dbReference type="RefSeq" id="WP_054209631.1">
    <property type="nucleotide sequence ID" value="NZ_LGSZ01000042.1"/>
</dbReference>
<organism evidence="2 3">
    <name type="scientific">Bosea vaviloviae</name>
    <dbReference type="NCBI Taxonomy" id="1526658"/>
    <lineage>
        <taxon>Bacteria</taxon>
        <taxon>Pseudomonadati</taxon>
        <taxon>Pseudomonadota</taxon>
        <taxon>Alphaproteobacteria</taxon>
        <taxon>Hyphomicrobiales</taxon>
        <taxon>Boseaceae</taxon>
        <taxon>Bosea</taxon>
    </lineage>
</organism>
<comment type="caution">
    <text evidence="2">The sequence shown here is derived from an EMBL/GenBank/DDBJ whole genome shotgun (WGS) entry which is preliminary data.</text>
</comment>
<sequence>MRLPRDIPPLPVLCALLLATGLNLLAASVLPAGPRGSVIAALSAAKVCLIVLGFMRLQRESTAMTTALLGYASILAGLAGLRIALVG</sequence>
<feature type="transmembrane region" description="Helical" evidence="1">
    <location>
        <begin position="37"/>
        <end position="55"/>
    </location>
</feature>